<dbReference type="GeneID" id="26901605"/>
<reference evidence="2 3" key="1">
    <citation type="submission" date="2015-07" db="EMBL/GenBank/DDBJ databases">
        <title>High-quality genome of monoxenous trypanosomatid Leptomonas pyrrhocoris.</title>
        <authorList>
            <person name="Flegontov P."/>
            <person name="Butenko A."/>
            <person name="Firsov S."/>
            <person name="Vlcek C."/>
            <person name="Logacheva M.D."/>
            <person name="Field M."/>
            <person name="Filatov D."/>
            <person name="Flegontova O."/>
            <person name="Gerasimov E."/>
            <person name="Jackson A.P."/>
            <person name="Kelly S."/>
            <person name="Opperdoes F."/>
            <person name="O'Reilly A."/>
            <person name="Votypka J."/>
            <person name="Yurchenko V."/>
            <person name="Lukes J."/>
        </authorList>
    </citation>
    <scope>NUCLEOTIDE SEQUENCE [LARGE SCALE GENOMIC DNA]</scope>
    <source>
        <strain evidence="2">H10</strain>
    </source>
</reference>
<feature type="compositionally biased region" description="Pro residues" evidence="1">
    <location>
        <begin position="604"/>
        <end position="614"/>
    </location>
</feature>
<sequence length="1042" mass="111531">MLPHRILPQKPRHIAPSIHVLATRLAQNTADRITIGNTPLHILHLCDAQYLAPLFPACHSLRAITVHLKYVASATALEAFLQGAAKCSSVRDVSLIGGATPMEAAAIAAGLAAFAFAENTTSPPCGKQPQQHFTRLPPRASCGMQGGWAYRRAPHLPSHPSPTASELQQPPMTAKARLPNREKLFGSPAAFSCPISPSCYKDGHLARPATEKADAVNQSSGAAVHRSRASLSTPSSPCARSPAFLLALQQAPENVHVALELHRVSEETSALLLAGLRRGSRILSVAVHLRVSTADARLIGLRFAQTARQVALQHRQLQIQQPIQTPGSARLLHPPSESTTASHRSTATTSATGRRLRVRSGPPSPAVSLLSPTHREFRPRLPSQYERHGANIAGRHAAYSPYSPHLKPSPFGLPAHHSAWAPAAAASSAAAGVGQRPFFPFAHPHTPAATPIASDAPPRVQVAAGSARRLAMNAGQVRGRTREDAYRRRGRHFFSSERRNAVPPAAATPPCAFDAPLPPRLRCGPLCGRVDLAQQVRTPIPPRPIASNIPDHMRSKPRQPTVSQYSARHSSSSSFSPIVVDPDGFRRGRSSSFSSWSSRSTSPQPRPPAPPPPHSSSSATAARAALASSTRRDRSCQRVGPPEGWCAWPVRAPHLHEPVARDPSRLRRSPHAPASARLCSPRYCLRRGRDGFFGLPHRHDPSNTNVARPHVPSSVSRHTTCSSREQRSPCSCFVCATSQSRREDARPRSAAGITAAVAAQARLPASPRTPTMPRNRVREAMLRAAVSAAGSRQSRPVLPSPFSPPSVPSSAASSPLTSLSLRHRPLQKDSPAFIPKSNTESETSNDAYSANASTPGITARTPEEQKRSKRPSSGAGLEPVAAAEYRRRRSSSGSCRLEGIDSACCSAGAATATAAAGHQNSCRCASRTQLPASPSAALPSFLKETITSSDTTTESAEEQSDGVAGSDGYVVYPKSLKFLRARVAQINRHVVWHQVKAAKETEEHSKRLAALEVAFAGRVTEQLSDILMVLTDMEHGSRSGRR</sequence>
<dbReference type="RefSeq" id="XP_015663278.1">
    <property type="nucleotide sequence ID" value="XM_015797758.1"/>
</dbReference>
<dbReference type="OrthoDB" id="267512at2759"/>
<protein>
    <submittedName>
        <fullName evidence="2">Uncharacterized protein</fullName>
    </submittedName>
</protein>
<comment type="caution">
    <text evidence="2">The sequence shown here is derived from an EMBL/GenBank/DDBJ whole genome shotgun (WGS) entry which is preliminary data.</text>
</comment>
<feature type="compositionally biased region" description="Pro residues" evidence="1">
    <location>
        <begin position="798"/>
        <end position="807"/>
    </location>
</feature>
<feature type="compositionally biased region" description="Low complexity" evidence="1">
    <location>
        <begin position="563"/>
        <end position="576"/>
    </location>
</feature>
<dbReference type="AlphaFoldDB" id="A0A0M9G8T3"/>
<feature type="region of interest" description="Disordered" evidence="1">
    <location>
        <begin position="784"/>
        <end position="896"/>
    </location>
</feature>
<feature type="region of interest" description="Disordered" evidence="1">
    <location>
        <begin position="153"/>
        <end position="172"/>
    </location>
</feature>
<gene>
    <name evidence="2" type="ORF">ABB37_01310</name>
</gene>
<name>A0A0M9G8T3_LEPPY</name>
<evidence type="ECO:0000313" key="2">
    <source>
        <dbReference type="EMBL" id="KPA84839.1"/>
    </source>
</evidence>
<dbReference type="Proteomes" id="UP000037923">
    <property type="component" value="Unassembled WGS sequence"/>
</dbReference>
<accession>A0A0M9G8T3</accession>
<keyword evidence="3" id="KW-1185">Reference proteome</keyword>
<proteinExistence type="predicted"/>
<feature type="compositionally biased region" description="Low complexity" evidence="1">
    <location>
        <begin position="808"/>
        <end position="820"/>
    </location>
</feature>
<feature type="region of interest" description="Disordered" evidence="1">
    <location>
        <begin position="695"/>
        <end position="714"/>
    </location>
</feature>
<feature type="region of interest" description="Disordered" evidence="1">
    <location>
        <begin position="322"/>
        <end position="377"/>
    </location>
</feature>
<dbReference type="VEuPathDB" id="TriTrypDB:LpyrH10_02_2840"/>
<evidence type="ECO:0000313" key="3">
    <source>
        <dbReference type="Proteomes" id="UP000037923"/>
    </source>
</evidence>
<dbReference type="OMA" id="INRHVVW"/>
<feature type="compositionally biased region" description="Low complexity" evidence="1">
    <location>
        <begin position="615"/>
        <end position="629"/>
    </location>
</feature>
<feature type="compositionally biased region" description="Polar residues" evidence="1">
    <location>
        <begin position="836"/>
        <end position="856"/>
    </location>
</feature>
<feature type="region of interest" description="Disordered" evidence="1">
    <location>
        <begin position="538"/>
        <end position="640"/>
    </location>
</feature>
<feature type="compositionally biased region" description="Low complexity" evidence="1">
    <location>
        <begin position="590"/>
        <end position="603"/>
    </location>
</feature>
<dbReference type="EMBL" id="LGTL01000002">
    <property type="protein sequence ID" value="KPA84839.1"/>
    <property type="molecule type" value="Genomic_DNA"/>
</dbReference>
<feature type="compositionally biased region" description="Low complexity" evidence="1">
    <location>
        <begin position="336"/>
        <end position="353"/>
    </location>
</feature>
<feature type="compositionally biased region" description="Polar residues" evidence="1">
    <location>
        <begin position="161"/>
        <end position="171"/>
    </location>
</feature>
<evidence type="ECO:0000256" key="1">
    <source>
        <dbReference type="SAM" id="MobiDB-lite"/>
    </source>
</evidence>
<organism evidence="2 3">
    <name type="scientific">Leptomonas pyrrhocoris</name>
    <name type="common">Firebug parasite</name>
    <dbReference type="NCBI Taxonomy" id="157538"/>
    <lineage>
        <taxon>Eukaryota</taxon>
        <taxon>Discoba</taxon>
        <taxon>Euglenozoa</taxon>
        <taxon>Kinetoplastea</taxon>
        <taxon>Metakinetoplastina</taxon>
        <taxon>Trypanosomatida</taxon>
        <taxon>Trypanosomatidae</taxon>
        <taxon>Leishmaniinae</taxon>
        <taxon>Leptomonas</taxon>
    </lineage>
</organism>